<dbReference type="NCBIfam" id="TIGR00229">
    <property type="entry name" value="sensory_box"/>
    <property type="match status" value="3"/>
</dbReference>
<dbReference type="EC" id="2.7.13.3" evidence="2"/>
<feature type="transmembrane region" description="Helical" evidence="6">
    <location>
        <begin position="26"/>
        <end position="51"/>
    </location>
</feature>
<dbReference type="SUPFAM" id="SSF47384">
    <property type="entry name" value="Homodimeric domain of signal transducing histidine kinase"/>
    <property type="match status" value="1"/>
</dbReference>
<dbReference type="PANTHER" id="PTHR43304:SF1">
    <property type="entry name" value="PAC DOMAIN-CONTAINING PROTEIN"/>
    <property type="match status" value="1"/>
</dbReference>
<dbReference type="Pfam" id="PF08448">
    <property type="entry name" value="PAS_4"/>
    <property type="match status" value="1"/>
</dbReference>
<evidence type="ECO:0000256" key="6">
    <source>
        <dbReference type="SAM" id="Phobius"/>
    </source>
</evidence>
<dbReference type="InterPro" id="IPR001610">
    <property type="entry name" value="PAC"/>
</dbReference>
<dbReference type="RefSeq" id="WP_330928232.1">
    <property type="nucleotide sequence ID" value="NZ_CP119075.1"/>
</dbReference>
<dbReference type="EMBL" id="CP119075">
    <property type="protein sequence ID" value="WED65238.1"/>
    <property type="molecule type" value="Genomic_DNA"/>
</dbReference>
<dbReference type="Pfam" id="PF02518">
    <property type="entry name" value="HATPase_c"/>
    <property type="match status" value="1"/>
</dbReference>
<dbReference type="AlphaFoldDB" id="A0AAF0CNA1"/>
<dbReference type="InterPro" id="IPR052162">
    <property type="entry name" value="Sensor_kinase/Photoreceptor"/>
</dbReference>
<dbReference type="Proteomes" id="UP001218638">
    <property type="component" value="Chromosome"/>
</dbReference>
<keyword evidence="5" id="KW-0418">Kinase</keyword>
<evidence type="ECO:0000313" key="11">
    <source>
        <dbReference type="Proteomes" id="UP001218638"/>
    </source>
</evidence>
<feature type="domain" description="PAC" evidence="9">
    <location>
        <begin position="658"/>
        <end position="710"/>
    </location>
</feature>
<comment type="catalytic activity">
    <reaction evidence="1">
        <text>ATP + protein L-histidine = ADP + protein N-phospho-L-histidine.</text>
        <dbReference type="EC" id="2.7.13.3"/>
    </reaction>
</comment>
<feature type="domain" description="PAS" evidence="8">
    <location>
        <begin position="307"/>
        <end position="364"/>
    </location>
</feature>
<dbReference type="InterPro" id="IPR036097">
    <property type="entry name" value="HisK_dim/P_sf"/>
</dbReference>
<dbReference type="PANTHER" id="PTHR43304">
    <property type="entry name" value="PHYTOCHROME-LIKE PROTEIN CPH1"/>
    <property type="match status" value="1"/>
</dbReference>
<dbReference type="InterPro" id="IPR004358">
    <property type="entry name" value="Sig_transdc_His_kin-like_C"/>
</dbReference>
<evidence type="ECO:0000313" key="10">
    <source>
        <dbReference type="EMBL" id="WED65238.1"/>
    </source>
</evidence>
<dbReference type="SMART" id="SM00388">
    <property type="entry name" value="HisKA"/>
    <property type="match status" value="1"/>
</dbReference>
<keyword evidence="3" id="KW-0597">Phosphoprotein</keyword>
<feature type="domain" description="PAS" evidence="8">
    <location>
        <begin position="711"/>
        <end position="780"/>
    </location>
</feature>
<dbReference type="Gene3D" id="3.30.450.20">
    <property type="entry name" value="PAS domain"/>
    <property type="match status" value="4"/>
</dbReference>
<sequence>MTEADVVNLAKGGWSSRAFYGATLRWVAGILGWGAILVALGWLLDIAWLTGAGTDKASMKPVTALAFLFVAVALGLKNSDRPIRAKSTWVVGCGLGLMILAGVQLGVRWWGSETMVEVVSDGAVPVSGWWHYTMSAATAGSFLLCGIGLSAVVGRHRWWALLSTSAAIGVGVIALMGMGGYWFDFIGLRALAPFSSMAVLTAVGFGLSSLGMFCLRRGDGSESLLLKDGEGSAMLRILAPLSVALPFVAGALVHRWLTSGGTTPGIALAVLALGNAVLFLALIWGLALALNRSGEQREATSRALAASEFRLREIVESLPQLVWTCEAAGPCDYLGPQWVSYTGVPEAEQLGFRWTEQLHPDDRERTLAHWKVAAAAGTEFEVDFRIRRHDGVYRWFHTMAHPIHDQHGKVTRWFGTNTDIHSLHEAENSLREAHDKLEVRVAERTQELAKSHAALARNASLLVEAERVADIGSWTFDTQTGEVEWSDQLFRIVGLWPQDGAPNYAQQESMFAPESWKRLQAAIGRSMKEGVGYELELQVIRPDGTRRWALARAKAGRRIDGKVQGLIGTFQDITRRVHDRIEMERLNARLQVANSAAQLGVWEWEVGSDVLEWDDTMRRLYDWQGPVDYGVWQRSLVAEDLPAAEEAIKLALDGSASFDCSFRVKHSDGAIRIIHGVATVLRNDAGEPVRLIGINRDITVEREAEAKVRASEALLRQFVQHAPASIAMLDRNMRYVQTSDRWVSAYGLDGVEVIGRSHYDVFPDLPEEWKAVHQRALAGEIERRDEDSFKRPDGTIEWLQWEVRPWVDAAGEIGGVIFFTQVITARKNMELALKERQEELKRSNDELALFAYVASHDLQEPLRAITGCLRMLEKNHQDQLTSGAAELMGHAVQGAGRMQSLIEALLEYSRVDRGTLAFKSFDLADVLDDVEAMLNVRLAEVGGTLVRRGDRPQVWADRGQISRVLQNLMSNALKYIDPGRPPKLEVTVHETSTTWQVEVRDNGIGIEPRHFERIFVIFKRLHTRTAHAGTGIGLAICKKIIQHHGGEIWVESVPGEGSTFFFALPKPKH</sequence>
<evidence type="ECO:0000256" key="1">
    <source>
        <dbReference type="ARBA" id="ARBA00000085"/>
    </source>
</evidence>
<keyword evidence="4" id="KW-0808">Transferase</keyword>
<keyword evidence="11" id="KW-1185">Reference proteome</keyword>
<reference evidence="10" key="1">
    <citation type="submission" date="2023-03" db="EMBL/GenBank/DDBJ databases">
        <title>Lomoglobus Profundus gen. nov., sp. nov., a novel member of the phylum Verrucomicrobia, isolated from deep-marine sediment of South China Sea.</title>
        <authorList>
            <person name="Ahmad T."/>
            <person name="Ishaq S.E."/>
            <person name="Wang F."/>
        </authorList>
    </citation>
    <scope>NUCLEOTIDE SEQUENCE</scope>
    <source>
        <strain evidence="10">LMO-M01</strain>
    </source>
</reference>
<gene>
    <name evidence="10" type="ORF">PXH66_00015</name>
</gene>
<dbReference type="FunFam" id="3.30.565.10:FF:000006">
    <property type="entry name" value="Sensor histidine kinase WalK"/>
    <property type="match status" value="1"/>
</dbReference>
<keyword evidence="6" id="KW-1133">Transmembrane helix</keyword>
<keyword evidence="6" id="KW-0472">Membrane</keyword>
<dbReference type="InterPro" id="IPR003661">
    <property type="entry name" value="HisK_dim/P_dom"/>
</dbReference>
<evidence type="ECO:0000256" key="2">
    <source>
        <dbReference type="ARBA" id="ARBA00012438"/>
    </source>
</evidence>
<organism evidence="10 11">
    <name type="scientific">Synoicihabitans lomoniglobus</name>
    <dbReference type="NCBI Taxonomy" id="2909285"/>
    <lineage>
        <taxon>Bacteria</taxon>
        <taxon>Pseudomonadati</taxon>
        <taxon>Verrucomicrobiota</taxon>
        <taxon>Opitutia</taxon>
        <taxon>Opitutales</taxon>
        <taxon>Opitutaceae</taxon>
        <taxon>Synoicihabitans</taxon>
    </lineage>
</organism>
<dbReference type="Gene3D" id="1.10.287.130">
    <property type="match status" value="1"/>
</dbReference>
<dbReference type="GO" id="GO:0000155">
    <property type="term" value="F:phosphorelay sensor kinase activity"/>
    <property type="evidence" value="ECO:0007669"/>
    <property type="project" value="InterPro"/>
</dbReference>
<dbReference type="InterPro" id="IPR013655">
    <property type="entry name" value="PAS_fold_3"/>
</dbReference>
<feature type="domain" description="Histidine kinase" evidence="7">
    <location>
        <begin position="853"/>
        <end position="1068"/>
    </location>
</feature>
<dbReference type="Pfam" id="PF08447">
    <property type="entry name" value="PAS_3"/>
    <property type="match status" value="3"/>
</dbReference>
<feature type="transmembrane region" description="Helical" evidence="6">
    <location>
        <begin position="129"/>
        <end position="152"/>
    </location>
</feature>
<dbReference type="SMART" id="SM00387">
    <property type="entry name" value="HATPase_c"/>
    <property type="match status" value="1"/>
</dbReference>
<evidence type="ECO:0000256" key="3">
    <source>
        <dbReference type="ARBA" id="ARBA00022553"/>
    </source>
</evidence>
<dbReference type="PROSITE" id="PS50112">
    <property type="entry name" value="PAS"/>
    <property type="match status" value="2"/>
</dbReference>
<dbReference type="PROSITE" id="PS50109">
    <property type="entry name" value="HIS_KIN"/>
    <property type="match status" value="1"/>
</dbReference>
<dbReference type="Gene3D" id="3.30.565.10">
    <property type="entry name" value="Histidine kinase-like ATPase, C-terminal domain"/>
    <property type="match status" value="1"/>
</dbReference>
<dbReference type="SUPFAM" id="SSF55785">
    <property type="entry name" value="PYP-like sensor domain (PAS domain)"/>
    <property type="match status" value="4"/>
</dbReference>
<evidence type="ECO:0000256" key="5">
    <source>
        <dbReference type="ARBA" id="ARBA00022777"/>
    </source>
</evidence>
<dbReference type="InterPro" id="IPR013656">
    <property type="entry name" value="PAS_4"/>
</dbReference>
<evidence type="ECO:0000259" key="8">
    <source>
        <dbReference type="PROSITE" id="PS50112"/>
    </source>
</evidence>
<feature type="transmembrane region" description="Helical" evidence="6">
    <location>
        <begin position="159"/>
        <end position="182"/>
    </location>
</feature>
<evidence type="ECO:0000256" key="4">
    <source>
        <dbReference type="ARBA" id="ARBA00022679"/>
    </source>
</evidence>
<dbReference type="PRINTS" id="PR00344">
    <property type="entry name" value="BCTRLSENSOR"/>
</dbReference>
<dbReference type="CDD" id="cd00082">
    <property type="entry name" value="HisKA"/>
    <property type="match status" value="1"/>
</dbReference>
<evidence type="ECO:0000259" key="9">
    <source>
        <dbReference type="PROSITE" id="PS50113"/>
    </source>
</evidence>
<feature type="domain" description="PAC" evidence="9">
    <location>
        <begin position="783"/>
        <end position="835"/>
    </location>
</feature>
<feature type="transmembrane region" description="Helical" evidence="6">
    <location>
        <begin position="266"/>
        <end position="290"/>
    </location>
</feature>
<dbReference type="InterPro" id="IPR000014">
    <property type="entry name" value="PAS"/>
</dbReference>
<dbReference type="Gene3D" id="2.10.70.100">
    <property type="match status" value="2"/>
</dbReference>
<dbReference type="CDD" id="cd00130">
    <property type="entry name" value="PAS"/>
    <property type="match status" value="3"/>
</dbReference>
<dbReference type="SMART" id="SM00091">
    <property type="entry name" value="PAS"/>
    <property type="match status" value="3"/>
</dbReference>
<dbReference type="SUPFAM" id="SSF55874">
    <property type="entry name" value="ATPase domain of HSP90 chaperone/DNA topoisomerase II/histidine kinase"/>
    <property type="match status" value="1"/>
</dbReference>
<feature type="transmembrane region" description="Helical" evidence="6">
    <location>
        <begin position="194"/>
        <end position="215"/>
    </location>
</feature>
<dbReference type="InterPro" id="IPR005467">
    <property type="entry name" value="His_kinase_dom"/>
</dbReference>
<dbReference type="InterPro" id="IPR036890">
    <property type="entry name" value="HATPase_C_sf"/>
</dbReference>
<feature type="transmembrane region" description="Helical" evidence="6">
    <location>
        <begin position="57"/>
        <end position="76"/>
    </location>
</feature>
<dbReference type="InterPro" id="IPR000700">
    <property type="entry name" value="PAS-assoc_C"/>
</dbReference>
<dbReference type="Pfam" id="PF00512">
    <property type="entry name" value="HisKA"/>
    <property type="match status" value="1"/>
</dbReference>
<proteinExistence type="predicted"/>
<evidence type="ECO:0000259" key="7">
    <source>
        <dbReference type="PROSITE" id="PS50109"/>
    </source>
</evidence>
<accession>A0AAF0CNA1</accession>
<feature type="domain" description="PAC" evidence="9">
    <location>
        <begin position="380"/>
        <end position="432"/>
    </location>
</feature>
<feature type="domain" description="PAC" evidence="9">
    <location>
        <begin position="533"/>
        <end position="585"/>
    </location>
</feature>
<dbReference type="InterPro" id="IPR035965">
    <property type="entry name" value="PAS-like_dom_sf"/>
</dbReference>
<protein>
    <recommendedName>
        <fullName evidence="2">histidine kinase</fullName>
        <ecNumber evidence="2">2.7.13.3</ecNumber>
    </recommendedName>
</protein>
<dbReference type="FunFam" id="3.30.450.20:FF:000099">
    <property type="entry name" value="Sensory box sensor histidine kinase"/>
    <property type="match status" value="1"/>
</dbReference>
<keyword evidence="6" id="KW-0812">Transmembrane</keyword>
<name>A0AAF0CNA1_9BACT</name>
<dbReference type="KEGG" id="slom:PXH66_00015"/>
<dbReference type="PROSITE" id="PS50113">
    <property type="entry name" value="PAC"/>
    <property type="match status" value="4"/>
</dbReference>
<feature type="transmembrane region" description="Helical" evidence="6">
    <location>
        <begin position="88"/>
        <end position="109"/>
    </location>
</feature>
<dbReference type="InterPro" id="IPR003594">
    <property type="entry name" value="HATPase_dom"/>
</dbReference>
<dbReference type="SMART" id="SM00086">
    <property type="entry name" value="PAC"/>
    <property type="match status" value="4"/>
</dbReference>